<reference evidence="1 2" key="1">
    <citation type="submission" date="2021-05" db="EMBL/GenBank/DDBJ databases">
        <authorList>
            <person name="Kumar R."/>
            <person name="Kumar A."/>
            <person name="Mukhia S."/>
        </authorList>
    </citation>
    <scope>NUCLEOTIDE SEQUENCE [LARGE SCALE GENOMIC DNA]</scope>
    <source>
        <strain evidence="1 2">ERMR7:08</strain>
    </source>
</reference>
<keyword evidence="2" id="KW-1185">Reference proteome</keyword>
<dbReference type="RefSeq" id="WP_281534469.1">
    <property type="nucleotide sequence ID" value="NZ_CP075584.1"/>
</dbReference>
<dbReference type="EMBL" id="CP075584">
    <property type="protein sequence ID" value="WBM79859.1"/>
    <property type="molecule type" value="Genomic_DNA"/>
</dbReference>
<proteinExistence type="predicted"/>
<protein>
    <submittedName>
        <fullName evidence="1">Uncharacterized protein</fullName>
    </submittedName>
</protein>
<dbReference type="Proteomes" id="UP001212421">
    <property type="component" value="Chromosome"/>
</dbReference>
<accession>A0ABY7NE81</accession>
<sequence>MVLSERARVLITVKASPEPSEKYGDTVCVAGVRLDGAHPTWIRLYPIPFRRMTTGQQFHKYDVIRADLIDNPTDKRAESYKVNIDTLEREGDPIQKIRARGAILEPLIGPTMCELNAGVAANLNATSLALIRPRLVKRVIVEPGKPWTAAQQSRVNQALQQESLFGEAIPPEPEGTPISSEIRILL</sequence>
<gene>
    <name evidence="1" type="ORF">KIV56_17075</name>
</gene>
<organism evidence="1 2">
    <name type="scientific">Cryobacterium breve</name>
    <dbReference type="NCBI Taxonomy" id="1259258"/>
    <lineage>
        <taxon>Bacteria</taxon>
        <taxon>Bacillati</taxon>
        <taxon>Actinomycetota</taxon>
        <taxon>Actinomycetes</taxon>
        <taxon>Micrococcales</taxon>
        <taxon>Microbacteriaceae</taxon>
        <taxon>Cryobacterium</taxon>
    </lineage>
</organism>
<evidence type="ECO:0000313" key="1">
    <source>
        <dbReference type="EMBL" id="WBM79859.1"/>
    </source>
</evidence>
<evidence type="ECO:0000313" key="2">
    <source>
        <dbReference type="Proteomes" id="UP001212421"/>
    </source>
</evidence>
<name>A0ABY7NE81_9MICO</name>